<dbReference type="Pfam" id="PF13520">
    <property type="entry name" value="AA_permease_2"/>
    <property type="match status" value="1"/>
</dbReference>
<evidence type="ECO:0000256" key="7">
    <source>
        <dbReference type="SAM" id="Phobius"/>
    </source>
</evidence>
<dbReference type="AlphaFoldDB" id="A0A6A7BSV8"/>
<evidence type="ECO:0000256" key="2">
    <source>
        <dbReference type="ARBA" id="ARBA00022448"/>
    </source>
</evidence>
<feature type="region of interest" description="Disordered" evidence="6">
    <location>
        <begin position="16"/>
        <end position="35"/>
    </location>
</feature>
<dbReference type="GO" id="GO:0022857">
    <property type="term" value="F:transmembrane transporter activity"/>
    <property type="evidence" value="ECO:0007669"/>
    <property type="project" value="InterPro"/>
</dbReference>
<dbReference type="EMBL" id="MU006013">
    <property type="protein sequence ID" value="KAF2858300.1"/>
    <property type="molecule type" value="Genomic_DNA"/>
</dbReference>
<feature type="transmembrane region" description="Helical" evidence="7">
    <location>
        <begin position="342"/>
        <end position="361"/>
    </location>
</feature>
<accession>A0A6A7BSV8</accession>
<feature type="transmembrane region" description="Helical" evidence="7">
    <location>
        <begin position="177"/>
        <end position="197"/>
    </location>
</feature>
<evidence type="ECO:0000256" key="1">
    <source>
        <dbReference type="ARBA" id="ARBA00004141"/>
    </source>
</evidence>
<evidence type="ECO:0000256" key="5">
    <source>
        <dbReference type="ARBA" id="ARBA00023136"/>
    </source>
</evidence>
<dbReference type="OrthoDB" id="3257095at2759"/>
<feature type="transmembrane region" description="Helical" evidence="7">
    <location>
        <begin position="287"/>
        <end position="310"/>
    </location>
</feature>
<comment type="subcellular location">
    <subcellularLocation>
        <location evidence="1">Membrane</location>
        <topology evidence="1">Multi-pass membrane protein</topology>
    </subcellularLocation>
</comment>
<keyword evidence="5 7" id="KW-0472">Membrane</keyword>
<dbReference type="InterPro" id="IPR002293">
    <property type="entry name" value="AA/rel_permease1"/>
</dbReference>
<evidence type="ECO:0000256" key="4">
    <source>
        <dbReference type="ARBA" id="ARBA00022989"/>
    </source>
</evidence>
<dbReference type="GO" id="GO:0016020">
    <property type="term" value="C:membrane"/>
    <property type="evidence" value="ECO:0007669"/>
    <property type="project" value="UniProtKB-SubCell"/>
</dbReference>
<evidence type="ECO:0000313" key="9">
    <source>
        <dbReference type="Proteomes" id="UP000799421"/>
    </source>
</evidence>
<dbReference type="PANTHER" id="PTHR45649">
    <property type="entry name" value="AMINO-ACID PERMEASE BAT1"/>
    <property type="match status" value="1"/>
</dbReference>
<feature type="transmembrane region" description="Helical" evidence="7">
    <location>
        <begin position="491"/>
        <end position="515"/>
    </location>
</feature>
<proteinExistence type="predicted"/>
<evidence type="ECO:0000256" key="6">
    <source>
        <dbReference type="SAM" id="MobiDB-lite"/>
    </source>
</evidence>
<keyword evidence="2" id="KW-0813">Transport</keyword>
<feature type="transmembrane region" description="Helical" evidence="7">
    <location>
        <begin position="133"/>
        <end position="157"/>
    </location>
</feature>
<protein>
    <submittedName>
        <fullName evidence="8">Amino acid transporter</fullName>
    </submittedName>
</protein>
<dbReference type="Gene3D" id="1.20.1740.10">
    <property type="entry name" value="Amino acid/polyamine transporter I"/>
    <property type="match status" value="1"/>
</dbReference>
<feature type="transmembrane region" description="Helical" evidence="7">
    <location>
        <begin position="461"/>
        <end position="479"/>
    </location>
</feature>
<keyword evidence="9" id="KW-1185">Reference proteome</keyword>
<dbReference type="Proteomes" id="UP000799421">
    <property type="component" value="Unassembled WGS sequence"/>
</dbReference>
<sequence>MAKTFSPEQRLTVEEFSSESGKPFGTVKGCSSQDERDMDRMGKVQELRRNFSFLPILGFVSLIQGTWEGLLVSNYPGLLNGGRAGLFWCTIAVWILTIGVSASMAEMASMAPTAGGQFHWVSEFSPPSLQQPISYLVGSLGVLAWVAGIPAICIQTATLAQGMVLITYPDTNIQQNWQVSLMSFAVIILTVCFNVFFAQHLPHVEGVVLFLHVFGFLAFMLVLWITPASHASASEVFGSFYNGGNWPSTGLSCMVGLLTPIWCFVGTDAGAHMSEEMKDASVELPRAMMFSVIGNGILGCTMLVTFLFAITDVEKQIINAENNVPFLFIIYSATNSKAGTCILGTVSLILCFFCAVTNVASSSRQIWAFSRDHGLPYASVIRQVHPKWEIPLNALLICLAISLLLGAIRFGSNVAFNAITSVCTCAAFFSYIISIGCVRLKRLRGEPLLPRRWSLGRWGGVINDISLAWLLIGFVFAFFPTSVYTGDGTWWSTSCNFASFIFVAYFILTITYYFISGRYHYVPPVRLVKTE</sequence>
<dbReference type="PIRSF" id="PIRSF006060">
    <property type="entry name" value="AA_transporter"/>
    <property type="match status" value="1"/>
</dbReference>
<feature type="transmembrane region" description="Helical" evidence="7">
    <location>
        <begin position="209"/>
        <end position="226"/>
    </location>
</feature>
<gene>
    <name evidence="8" type="ORF">K470DRAFT_221617</name>
</gene>
<keyword evidence="4 7" id="KW-1133">Transmembrane helix</keyword>
<keyword evidence="3 7" id="KW-0812">Transmembrane</keyword>
<organism evidence="8 9">
    <name type="scientific">Piedraia hortae CBS 480.64</name>
    <dbReference type="NCBI Taxonomy" id="1314780"/>
    <lineage>
        <taxon>Eukaryota</taxon>
        <taxon>Fungi</taxon>
        <taxon>Dikarya</taxon>
        <taxon>Ascomycota</taxon>
        <taxon>Pezizomycotina</taxon>
        <taxon>Dothideomycetes</taxon>
        <taxon>Dothideomycetidae</taxon>
        <taxon>Capnodiales</taxon>
        <taxon>Piedraiaceae</taxon>
        <taxon>Piedraia</taxon>
    </lineage>
</organism>
<feature type="transmembrane region" description="Helical" evidence="7">
    <location>
        <begin position="51"/>
        <end position="73"/>
    </location>
</feature>
<feature type="transmembrane region" description="Helical" evidence="7">
    <location>
        <begin position="246"/>
        <end position="266"/>
    </location>
</feature>
<reference evidence="8" key="1">
    <citation type="journal article" date="2020" name="Stud. Mycol.">
        <title>101 Dothideomycetes genomes: a test case for predicting lifestyles and emergence of pathogens.</title>
        <authorList>
            <person name="Haridas S."/>
            <person name="Albert R."/>
            <person name="Binder M."/>
            <person name="Bloem J."/>
            <person name="Labutti K."/>
            <person name="Salamov A."/>
            <person name="Andreopoulos B."/>
            <person name="Baker S."/>
            <person name="Barry K."/>
            <person name="Bills G."/>
            <person name="Bluhm B."/>
            <person name="Cannon C."/>
            <person name="Castanera R."/>
            <person name="Culley D."/>
            <person name="Daum C."/>
            <person name="Ezra D."/>
            <person name="Gonzalez J."/>
            <person name="Henrissat B."/>
            <person name="Kuo A."/>
            <person name="Liang C."/>
            <person name="Lipzen A."/>
            <person name="Lutzoni F."/>
            <person name="Magnuson J."/>
            <person name="Mondo S."/>
            <person name="Nolan M."/>
            <person name="Ohm R."/>
            <person name="Pangilinan J."/>
            <person name="Park H.-J."/>
            <person name="Ramirez L."/>
            <person name="Alfaro M."/>
            <person name="Sun H."/>
            <person name="Tritt A."/>
            <person name="Yoshinaga Y."/>
            <person name="Zwiers L.-H."/>
            <person name="Turgeon B."/>
            <person name="Goodwin S."/>
            <person name="Spatafora J."/>
            <person name="Crous P."/>
            <person name="Grigoriev I."/>
        </authorList>
    </citation>
    <scope>NUCLEOTIDE SEQUENCE</scope>
    <source>
        <strain evidence="8">CBS 480.64</strain>
    </source>
</reference>
<feature type="transmembrane region" description="Helical" evidence="7">
    <location>
        <begin position="414"/>
        <end position="440"/>
    </location>
</feature>
<dbReference type="PANTHER" id="PTHR45649:SF2">
    <property type="entry name" value="ACID PERMEASE, PUTATIVE-RELATED"/>
    <property type="match status" value="1"/>
</dbReference>
<feature type="transmembrane region" description="Helical" evidence="7">
    <location>
        <begin position="85"/>
        <end position="105"/>
    </location>
</feature>
<evidence type="ECO:0000313" key="8">
    <source>
        <dbReference type="EMBL" id="KAF2858300.1"/>
    </source>
</evidence>
<feature type="transmembrane region" description="Helical" evidence="7">
    <location>
        <begin position="390"/>
        <end position="408"/>
    </location>
</feature>
<evidence type="ECO:0000256" key="3">
    <source>
        <dbReference type="ARBA" id="ARBA00022692"/>
    </source>
</evidence>
<name>A0A6A7BSV8_9PEZI</name>